<dbReference type="AlphaFoldDB" id="A0A9D4B3W8"/>
<organism evidence="1 2">
    <name type="scientific">Mauremys mutica</name>
    <name type="common">yellowpond turtle</name>
    <dbReference type="NCBI Taxonomy" id="74926"/>
    <lineage>
        <taxon>Eukaryota</taxon>
        <taxon>Metazoa</taxon>
        <taxon>Chordata</taxon>
        <taxon>Craniata</taxon>
        <taxon>Vertebrata</taxon>
        <taxon>Euteleostomi</taxon>
        <taxon>Archelosauria</taxon>
        <taxon>Testudinata</taxon>
        <taxon>Testudines</taxon>
        <taxon>Cryptodira</taxon>
        <taxon>Durocryptodira</taxon>
        <taxon>Testudinoidea</taxon>
        <taxon>Geoemydidae</taxon>
        <taxon>Geoemydinae</taxon>
        <taxon>Mauremys</taxon>
    </lineage>
</organism>
<protein>
    <submittedName>
        <fullName evidence="1">Uncharacterized protein</fullName>
    </submittedName>
</protein>
<gene>
    <name evidence="1" type="ORF">KIL84_009359</name>
</gene>
<keyword evidence="2" id="KW-1185">Reference proteome</keyword>
<dbReference type="Proteomes" id="UP000827986">
    <property type="component" value="Unassembled WGS sequence"/>
</dbReference>
<comment type="caution">
    <text evidence="1">The sequence shown here is derived from an EMBL/GenBank/DDBJ whole genome shotgun (WGS) entry which is preliminary data.</text>
</comment>
<reference evidence="1" key="1">
    <citation type="submission" date="2021-09" db="EMBL/GenBank/DDBJ databases">
        <title>The genome of Mauremys mutica provides insights into the evolution of semi-aquatic lifestyle.</title>
        <authorList>
            <person name="Gong S."/>
            <person name="Gao Y."/>
        </authorList>
    </citation>
    <scope>NUCLEOTIDE SEQUENCE</scope>
    <source>
        <strain evidence="1">MM-2020</strain>
        <tissue evidence="1">Muscle</tissue>
    </source>
</reference>
<accession>A0A9D4B3W8</accession>
<sequence>MILAGWKPMLGHKSKLYCYKIILETTWESQCGECLVRDTQKSHRNKTNISQPMAAPDKGTGYIRRLAEEGRHGVDLAYRLAVVNAASREFETSGQTKNYTGCENIFL</sequence>
<dbReference type="EMBL" id="JAHDVG010000470">
    <property type="protein sequence ID" value="KAH1180523.1"/>
    <property type="molecule type" value="Genomic_DNA"/>
</dbReference>
<evidence type="ECO:0000313" key="2">
    <source>
        <dbReference type="Proteomes" id="UP000827986"/>
    </source>
</evidence>
<proteinExistence type="predicted"/>
<name>A0A9D4B3W8_9SAUR</name>
<evidence type="ECO:0000313" key="1">
    <source>
        <dbReference type="EMBL" id="KAH1180523.1"/>
    </source>
</evidence>